<accession>A0ABV0PKS6</accession>
<dbReference type="EMBL" id="JAHRIO010080144">
    <property type="protein sequence ID" value="MEQ2184085.1"/>
    <property type="molecule type" value="Genomic_DNA"/>
</dbReference>
<dbReference type="Proteomes" id="UP001476798">
    <property type="component" value="Unassembled WGS sequence"/>
</dbReference>
<reference evidence="2 3" key="1">
    <citation type="submission" date="2021-06" db="EMBL/GenBank/DDBJ databases">
        <authorList>
            <person name="Palmer J.M."/>
        </authorList>
    </citation>
    <scope>NUCLEOTIDE SEQUENCE [LARGE SCALE GENOMIC DNA]</scope>
    <source>
        <strain evidence="2 3">GA_2019</strain>
        <tissue evidence="2">Muscle</tissue>
    </source>
</reference>
<sequence length="85" mass="8879">MVHGYQPACMHRAPGEMKDAVIAKGLLPVVWHHASDSGASSAADDPILYAMTLTSTAGCPGPTRGPVTNRNAHSCRTSCNNSDES</sequence>
<name>A0ABV0PKS6_9TELE</name>
<organism evidence="2 3">
    <name type="scientific">Goodea atripinnis</name>
    <dbReference type="NCBI Taxonomy" id="208336"/>
    <lineage>
        <taxon>Eukaryota</taxon>
        <taxon>Metazoa</taxon>
        <taxon>Chordata</taxon>
        <taxon>Craniata</taxon>
        <taxon>Vertebrata</taxon>
        <taxon>Euteleostomi</taxon>
        <taxon>Actinopterygii</taxon>
        <taxon>Neopterygii</taxon>
        <taxon>Teleostei</taxon>
        <taxon>Neoteleostei</taxon>
        <taxon>Acanthomorphata</taxon>
        <taxon>Ovalentaria</taxon>
        <taxon>Atherinomorphae</taxon>
        <taxon>Cyprinodontiformes</taxon>
        <taxon>Goodeidae</taxon>
        <taxon>Goodea</taxon>
    </lineage>
</organism>
<proteinExistence type="predicted"/>
<protein>
    <submittedName>
        <fullName evidence="2">Uncharacterized protein</fullName>
    </submittedName>
</protein>
<comment type="caution">
    <text evidence="2">The sequence shown here is derived from an EMBL/GenBank/DDBJ whole genome shotgun (WGS) entry which is preliminary data.</text>
</comment>
<evidence type="ECO:0000313" key="3">
    <source>
        <dbReference type="Proteomes" id="UP001476798"/>
    </source>
</evidence>
<evidence type="ECO:0000256" key="1">
    <source>
        <dbReference type="SAM" id="MobiDB-lite"/>
    </source>
</evidence>
<gene>
    <name evidence="2" type="ORF">GOODEAATRI_004309</name>
</gene>
<feature type="compositionally biased region" description="Polar residues" evidence="1">
    <location>
        <begin position="66"/>
        <end position="85"/>
    </location>
</feature>
<feature type="region of interest" description="Disordered" evidence="1">
    <location>
        <begin position="62"/>
        <end position="85"/>
    </location>
</feature>
<keyword evidence="3" id="KW-1185">Reference proteome</keyword>
<evidence type="ECO:0000313" key="2">
    <source>
        <dbReference type="EMBL" id="MEQ2184085.1"/>
    </source>
</evidence>